<dbReference type="Gene3D" id="3.40.50.1820">
    <property type="entry name" value="alpha/beta hydrolase"/>
    <property type="match status" value="1"/>
</dbReference>
<feature type="region of interest" description="Disordered" evidence="1">
    <location>
        <begin position="355"/>
        <end position="377"/>
    </location>
</feature>
<dbReference type="InterPro" id="IPR029058">
    <property type="entry name" value="AB_hydrolase_fold"/>
</dbReference>
<dbReference type="SUPFAM" id="SSF53474">
    <property type="entry name" value="alpha/beta-Hydrolases"/>
    <property type="match status" value="1"/>
</dbReference>
<evidence type="ECO:0000256" key="1">
    <source>
        <dbReference type="SAM" id="MobiDB-lite"/>
    </source>
</evidence>
<accession>A0AAN6PPW9</accession>
<evidence type="ECO:0000313" key="3">
    <source>
        <dbReference type="Proteomes" id="UP001303115"/>
    </source>
</evidence>
<gene>
    <name evidence="2" type="ORF">C8A01DRAFT_13307</name>
</gene>
<dbReference type="EMBL" id="MU854331">
    <property type="protein sequence ID" value="KAK4043094.1"/>
    <property type="molecule type" value="Genomic_DNA"/>
</dbReference>
<dbReference type="Proteomes" id="UP001303115">
    <property type="component" value="Unassembled WGS sequence"/>
</dbReference>
<evidence type="ECO:0008006" key="4">
    <source>
        <dbReference type="Google" id="ProtNLM"/>
    </source>
</evidence>
<sequence length="494" mass="54086">MSPWLRFTRAPSLRCVVVQPRKFHPRLLSTHSSAEHVRVPCASAGAITVSLHNIAHHDTGSPLVILIPPFSQPGPNPITPVPSCFHDYPTAVINYRWQPQDGDERPEYPLHWPTPLHDVNFGYSWIMDNLGSGIDPSTEPRPAYVYGSYLGASLAAGLALTESHVPARSQPMTIRGLMAHNGIYNWTMFLPDHPIHKLKAKPNSNRKKRGLQLPFAATTLNDDNPIEEEGIFTDLKHLTPDLFADPSNLFDPFASACLFFHSANLHVPDDFTTPLSATSPSSALTADFTAAIDALANHSSPSSPEGGEEEDTETAATLLTRAAHLAKQQKPPRKGYLVFPPRNNSTLRLPATLLIHSQPQPATPQSRTGRSSKSRNSFAVQASELAGLMLRSLDMHEFRSPRRGSGPAPWEWEAEETVVDGGDSAAQEEWERWRGIERRVQSLEVEAPSGGQGGERGLGLGLDEKAGEVVGEWLRERIDGDFGDFGGEGEAEGR</sequence>
<name>A0AAN6PPW9_9PEZI</name>
<evidence type="ECO:0000313" key="2">
    <source>
        <dbReference type="EMBL" id="KAK4043094.1"/>
    </source>
</evidence>
<proteinExistence type="predicted"/>
<dbReference type="AlphaFoldDB" id="A0AAN6PPW9"/>
<reference evidence="3" key="1">
    <citation type="journal article" date="2023" name="Mol. Phylogenet. Evol.">
        <title>Genome-scale phylogeny and comparative genomics of the fungal order Sordariales.</title>
        <authorList>
            <person name="Hensen N."/>
            <person name="Bonometti L."/>
            <person name="Westerberg I."/>
            <person name="Brannstrom I.O."/>
            <person name="Guillou S."/>
            <person name="Cros-Aarteil S."/>
            <person name="Calhoun S."/>
            <person name="Haridas S."/>
            <person name="Kuo A."/>
            <person name="Mondo S."/>
            <person name="Pangilinan J."/>
            <person name="Riley R."/>
            <person name="LaButti K."/>
            <person name="Andreopoulos B."/>
            <person name="Lipzen A."/>
            <person name="Chen C."/>
            <person name="Yan M."/>
            <person name="Daum C."/>
            <person name="Ng V."/>
            <person name="Clum A."/>
            <person name="Steindorff A."/>
            <person name="Ohm R.A."/>
            <person name="Martin F."/>
            <person name="Silar P."/>
            <person name="Natvig D.O."/>
            <person name="Lalanne C."/>
            <person name="Gautier V."/>
            <person name="Ament-Velasquez S.L."/>
            <person name="Kruys A."/>
            <person name="Hutchinson M.I."/>
            <person name="Powell A.J."/>
            <person name="Barry K."/>
            <person name="Miller A.N."/>
            <person name="Grigoriev I.V."/>
            <person name="Debuchy R."/>
            <person name="Gladieux P."/>
            <person name="Hiltunen Thoren M."/>
            <person name="Johannesson H."/>
        </authorList>
    </citation>
    <scope>NUCLEOTIDE SEQUENCE [LARGE SCALE GENOMIC DNA]</scope>
    <source>
        <strain evidence="3">CBS 284.82</strain>
    </source>
</reference>
<comment type="caution">
    <text evidence="2">The sequence shown here is derived from an EMBL/GenBank/DDBJ whole genome shotgun (WGS) entry which is preliminary data.</text>
</comment>
<protein>
    <recommendedName>
        <fullName evidence="4">Alpha/beta-hydrolase</fullName>
    </recommendedName>
</protein>
<keyword evidence="3" id="KW-1185">Reference proteome</keyword>
<organism evidence="2 3">
    <name type="scientific">Parachaetomium inaequale</name>
    <dbReference type="NCBI Taxonomy" id="2588326"/>
    <lineage>
        <taxon>Eukaryota</taxon>
        <taxon>Fungi</taxon>
        <taxon>Dikarya</taxon>
        <taxon>Ascomycota</taxon>
        <taxon>Pezizomycotina</taxon>
        <taxon>Sordariomycetes</taxon>
        <taxon>Sordariomycetidae</taxon>
        <taxon>Sordariales</taxon>
        <taxon>Chaetomiaceae</taxon>
        <taxon>Parachaetomium</taxon>
    </lineage>
</organism>